<keyword evidence="3" id="KW-1185">Reference proteome</keyword>
<evidence type="ECO:0000313" key="1">
    <source>
        <dbReference type="EMBL" id="KLY25729.1"/>
    </source>
</evidence>
<evidence type="ECO:0000313" key="4">
    <source>
        <dbReference type="Proteomes" id="UP000234505"/>
    </source>
</evidence>
<reference evidence="2 4" key="2">
    <citation type="submission" date="2017-11" db="EMBL/GenBank/DDBJ databases">
        <authorList>
            <person name="Han C.G."/>
        </authorList>
    </citation>
    <scope>NUCLEOTIDE SEQUENCE [LARGE SCALE GENOMIC DNA]</scope>
    <source>
        <strain evidence="2 4">A11</strain>
    </source>
</reference>
<dbReference type="EMBL" id="PIDS01000057">
    <property type="protein sequence ID" value="PLL43690.1"/>
    <property type="molecule type" value="Genomic_DNA"/>
</dbReference>
<comment type="caution">
    <text evidence="2">The sequence shown here is derived from an EMBL/GenBank/DDBJ whole genome shotgun (WGS) entry which is preliminary data.</text>
</comment>
<dbReference type="Proteomes" id="UP000036305">
    <property type="component" value="Unassembled WGS sequence"/>
</dbReference>
<accession>A0A0J2GTX4</accession>
<protein>
    <recommendedName>
        <fullName evidence="5">Repressor</fullName>
    </recommendedName>
</protein>
<dbReference type="Proteomes" id="UP000234505">
    <property type="component" value="Unassembled WGS sequence"/>
</dbReference>
<organism evidence="2 4">
    <name type="scientific">Klebsiella michiganensis</name>
    <dbReference type="NCBI Taxonomy" id="1134687"/>
    <lineage>
        <taxon>Bacteria</taxon>
        <taxon>Pseudomonadati</taxon>
        <taxon>Pseudomonadota</taxon>
        <taxon>Gammaproteobacteria</taxon>
        <taxon>Enterobacterales</taxon>
        <taxon>Enterobacteriaceae</taxon>
        <taxon>Klebsiella/Raoultella group</taxon>
        <taxon>Klebsiella</taxon>
    </lineage>
</organism>
<evidence type="ECO:0000313" key="2">
    <source>
        <dbReference type="EMBL" id="PLL43690.1"/>
    </source>
</evidence>
<gene>
    <name evidence="2" type="ORF">CWN50_03535</name>
    <name evidence="1" type="ORF">SK91_05635</name>
</gene>
<name>A0A0J2GTX4_9ENTR</name>
<dbReference type="RefSeq" id="WP_032750818.1">
    <property type="nucleotide sequence ID" value="NZ_JASUVI010000001.1"/>
</dbReference>
<evidence type="ECO:0008006" key="5">
    <source>
        <dbReference type="Google" id="ProtNLM"/>
    </source>
</evidence>
<reference evidence="2 4" key="3">
    <citation type="submission" date="2018-01" db="EMBL/GenBank/DDBJ databases">
        <title>Genomic study of Klebsiella pneumoniae.</title>
        <authorList>
            <person name="Yang Y."/>
            <person name="Bicalho R."/>
        </authorList>
    </citation>
    <scope>NUCLEOTIDE SEQUENCE [LARGE SCALE GENOMIC DNA]</scope>
    <source>
        <strain evidence="2 4">A11</strain>
    </source>
</reference>
<dbReference type="AlphaFoldDB" id="A0A0J2GTX4"/>
<reference evidence="1 3" key="1">
    <citation type="submission" date="2015-06" db="EMBL/GenBank/DDBJ databases">
        <title>The Genome Sequence of None.</title>
        <authorList>
            <consortium name="The Broad Institute Genomics Platform"/>
            <consortium name="The Broad Institute Genome Sequencing Center for Infectious Disease"/>
            <person name="Earl A.M."/>
            <person name="Onderdonk A.B."/>
            <person name="Kirby J."/>
            <person name="Ferraro M.J."/>
            <person name="Huang S."/>
            <person name="Spencer M."/>
            <person name="Fodor A."/>
            <person name="Hooper D."/>
            <person name="Dekker J."/>
            <person name="O'Brien T."/>
            <person name="Quan V."/>
            <person name="Gombosev A."/>
            <person name="Delaney M."/>
            <person name="DuBois A."/>
            <person name="Ernst C."/>
            <person name="Kim D.S."/>
            <person name="Rossman W."/>
            <person name="Gohs F."/>
            <person name="Petruso H."/>
            <person name="Nozar T."/>
            <person name="Mougeot F."/>
            <person name="Manson-McGuire A."/>
            <person name="Young S."/>
            <person name="Abouelleil A."/>
            <person name="Cao P."/>
            <person name="Chapman S.B."/>
            <person name="Griggs A."/>
            <person name="Priest M."/>
            <person name="Shea T."/>
            <person name="Wortman I."/>
            <person name="Wortman J.R."/>
            <person name="Nusbaum C."/>
            <person name="Birren B."/>
        </authorList>
    </citation>
    <scope>NUCLEOTIDE SEQUENCE [LARGE SCALE GENOMIC DNA]</scope>
    <source>
        <strain evidence="1 3">MGH87</strain>
    </source>
</reference>
<sequence length="160" mass="18112">MLSGKELGRAIEQAIDKKLSVGSAKSKAEIARHFKIKPPSIHDWINKGSISKEKLPELWNYFSDVVGPEHWGLAGYPITGYSREATSTEFTFEEGSIDELYKHASEEKKAIVDFILLEKGQEFPAWADADARAYIDSLELKVRRWSEQKDNGKKQTKARA</sequence>
<dbReference type="EMBL" id="LEUS01000030">
    <property type="protein sequence ID" value="KLY25729.1"/>
    <property type="molecule type" value="Genomic_DNA"/>
</dbReference>
<evidence type="ECO:0000313" key="3">
    <source>
        <dbReference type="Proteomes" id="UP000036305"/>
    </source>
</evidence>
<proteinExistence type="predicted"/>